<feature type="repeat" description="WD" evidence="6">
    <location>
        <begin position="313"/>
        <end position="355"/>
    </location>
</feature>
<protein>
    <submittedName>
        <fullName evidence="8">Uncharacterized protein</fullName>
    </submittedName>
</protein>
<evidence type="ECO:0000313" key="9">
    <source>
        <dbReference type="Proteomes" id="UP001341281"/>
    </source>
</evidence>
<keyword evidence="3" id="KW-0677">Repeat</keyword>
<evidence type="ECO:0000256" key="4">
    <source>
        <dbReference type="ARBA" id="ARBA00023015"/>
    </source>
</evidence>
<dbReference type="InterPro" id="IPR019775">
    <property type="entry name" value="WD40_repeat_CS"/>
</dbReference>
<reference evidence="8 9" key="1">
    <citation type="submission" date="2024-02" db="EMBL/GenBank/DDBJ databases">
        <title>High-quality chromosome-scale genome assembly of Pensacola bahiagrass (Paspalum notatum Flugge var. saurae).</title>
        <authorList>
            <person name="Vega J.M."/>
            <person name="Podio M."/>
            <person name="Orjuela J."/>
            <person name="Siena L.A."/>
            <person name="Pessino S.C."/>
            <person name="Combes M.C."/>
            <person name="Mariac C."/>
            <person name="Albertini E."/>
            <person name="Pupilli F."/>
            <person name="Ortiz J.P.A."/>
            <person name="Leblanc O."/>
        </authorList>
    </citation>
    <scope>NUCLEOTIDE SEQUENCE [LARGE SCALE GENOMIC DNA]</scope>
    <source>
        <strain evidence="8">R1</strain>
        <tissue evidence="8">Leaf</tissue>
    </source>
</reference>
<dbReference type="Pfam" id="PF00400">
    <property type="entry name" value="WD40"/>
    <property type="match status" value="2"/>
</dbReference>
<feature type="repeat" description="WD" evidence="6">
    <location>
        <begin position="359"/>
        <end position="394"/>
    </location>
</feature>
<evidence type="ECO:0000256" key="3">
    <source>
        <dbReference type="ARBA" id="ARBA00022737"/>
    </source>
</evidence>
<keyword evidence="5" id="KW-0804">Transcription</keyword>
<dbReference type="Proteomes" id="UP001341281">
    <property type="component" value="Chromosome 08"/>
</dbReference>
<dbReference type="SUPFAM" id="SSF50978">
    <property type="entry name" value="WD40 repeat-like"/>
    <property type="match status" value="1"/>
</dbReference>
<evidence type="ECO:0000313" key="8">
    <source>
        <dbReference type="EMBL" id="WVZ88400.1"/>
    </source>
</evidence>
<dbReference type="InterPro" id="IPR001680">
    <property type="entry name" value="WD40_rpt"/>
</dbReference>
<dbReference type="Gene3D" id="2.130.10.10">
    <property type="entry name" value="YVTN repeat-like/Quinoprotein amine dehydrogenase"/>
    <property type="match status" value="1"/>
</dbReference>
<evidence type="ECO:0000256" key="1">
    <source>
        <dbReference type="ARBA" id="ARBA00008075"/>
    </source>
</evidence>
<evidence type="ECO:0000256" key="5">
    <source>
        <dbReference type="ARBA" id="ARBA00023163"/>
    </source>
</evidence>
<feature type="non-terminal residue" evidence="8">
    <location>
        <position position="546"/>
    </location>
</feature>
<dbReference type="PANTHER" id="PTHR10253">
    <property type="entry name" value="POLYCOMB PROTEIN"/>
    <property type="match status" value="1"/>
</dbReference>
<feature type="region of interest" description="Disordered" evidence="7">
    <location>
        <begin position="125"/>
        <end position="189"/>
    </location>
</feature>
<dbReference type="AlphaFoldDB" id="A0AAQ3UE92"/>
<dbReference type="InterPro" id="IPR036322">
    <property type="entry name" value="WD40_repeat_dom_sf"/>
</dbReference>
<feature type="compositionally biased region" description="Acidic residues" evidence="7">
    <location>
        <begin position="160"/>
        <end position="174"/>
    </location>
</feature>
<dbReference type="SMART" id="SM00320">
    <property type="entry name" value="WD40"/>
    <property type="match status" value="4"/>
</dbReference>
<feature type="region of interest" description="Disordered" evidence="7">
    <location>
        <begin position="22"/>
        <end position="72"/>
    </location>
</feature>
<keyword evidence="9" id="KW-1185">Reference proteome</keyword>
<evidence type="ECO:0000256" key="6">
    <source>
        <dbReference type="PROSITE-ProRule" id="PRU00221"/>
    </source>
</evidence>
<dbReference type="InterPro" id="IPR051243">
    <property type="entry name" value="PcG_WD-repeat"/>
</dbReference>
<keyword evidence="2 6" id="KW-0853">WD repeat</keyword>
<gene>
    <name evidence="8" type="ORF">U9M48_034926</name>
</gene>
<keyword evidence="4" id="KW-0805">Transcription regulation</keyword>
<dbReference type="InterPro" id="IPR015943">
    <property type="entry name" value="WD40/YVTN_repeat-like_dom_sf"/>
</dbReference>
<dbReference type="EMBL" id="CP144752">
    <property type="protein sequence ID" value="WVZ88400.1"/>
    <property type="molecule type" value="Genomic_DNA"/>
</dbReference>
<dbReference type="PROSITE" id="PS50294">
    <property type="entry name" value="WD_REPEATS_REGION"/>
    <property type="match status" value="2"/>
</dbReference>
<accession>A0AAQ3UE92</accession>
<dbReference type="PROSITE" id="PS50082">
    <property type="entry name" value="WD_REPEATS_2"/>
    <property type="match status" value="2"/>
</dbReference>
<organism evidence="8 9">
    <name type="scientific">Paspalum notatum var. saurae</name>
    <dbReference type="NCBI Taxonomy" id="547442"/>
    <lineage>
        <taxon>Eukaryota</taxon>
        <taxon>Viridiplantae</taxon>
        <taxon>Streptophyta</taxon>
        <taxon>Embryophyta</taxon>
        <taxon>Tracheophyta</taxon>
        <taxon>Spermatophyta</taxon>
        <taxon>Magnoliopsida</taxon>
        <taxon>Liliopsida</taxon>
        <taxon>Poales</taxon>
        <taxon>Poaceae</taxon>
        <taxon>PACMAD clade</taxon>
        <taxon>Panicoideae</taxon>
        <taxon>Andropogonodae</taxon>
        <taxon>Paspaleae</taxon>
        <taxon>Paspalinae</taxon>
        <taxon>Paspalum</taxon>
    </lineage>
</organism>
<comment type="similarity">
    <text evidence="1">Belongs to the WD repeat ESC family.</text>
</comment>
<sequence length="546" mass="59880">MKPELGLKDLLMTFSFHIRGGGTARGLRSRASTSPESVSGHFEGGGAGLRERRRRCSEGGARPRWPLGGGGTALSEGGGAALGRRWRSAALGGRLLSSPASFPFHHPGHGHSADFVKVLHRRVAPPQPHRKRSPREVTVPVVATASNPKPRPSSSKEKEQDEGEVAEEGEDYPPEPDILPSPPSVMAKLGPGQGLGCEAAEGSLVPSRKREYKPCGKHTEGKRPLYAIGFNFMDARYYDVFATVGGNRVTTYRCLENGSFALLQAYIDEDKDESFYTLSWARDVDGSPLLVAAGSNGIIRVINCATEKLAKSFVGHGDSINEIRTQALKPSLIISASKDESVRLWNVHTGICILIFAGAGGHRNEVLSVDFHPSDIERFASCGMDNTVKIWSMKEFWLYVDKSYSWTDLPSKFPTKYVQFPVLIAAVHSNYVDCTRWLGDFILSKSVDNEIVLWEPKTKEQSPGEGIIDILQKYPVPECDIWFIKFSCDFHFNQLAIAQSLELARMAPSGDGMKWIIRAPNTETTPNTGASAAALLLDHFLRIAKM</sequence>
<evidence type="ECO:0000256" key="2">
    <source>
        <dbReference type="ARBA" id="ARBA00022574"/>
    </source>
</evidence>
<evidence type="ECO:0000256" key="7">
    <source>
        <dbReference type="SAM" id="MobiDB-lite"/>
    </source>
</evidence>
<dbReference type="PROSITE" id="PS00678">
    <property type="entry name" value="WD_REPEATS_1"/>
    <property type="match status" value="1"/>
</dbReference>
<proteinExistence type="inferred from homology"/>
<name>A0AAQ3UE92_PASNO</name>